<evidence type="ECO:0000313" key="1">
    <source>
        <dbReference type="EMBL" id="ELR73003.1"/>
    </source>
</evidence>
<dbReference type="Proteomes" id="UP000011135">
    <property type="component" value="Unassembled WGS sequence"/>
</dbReference>
<keyword evidence="2" id="KW-1185">Reference proteome</keyword>
<comment type="caution">
    <text evidence="1">The sequence shown here is derived from an EMBL/GenBank/DDBJ whole genome shotgun (WGS) entry which is preliminary data.</text>
</comment>
<reference evidence="1 2" key="1">
    <citation type="submission" date="2012-12" db="EMBL/GenBank/DDBJ databases">
        <title>Genome assembly of Fulvivirga imtechensis AK7.</title>
        <authorList>
            <person name="Nupur N."/>
            <person name="Khatri I."/>
            <person name="Kumar R."/>
            <person name="Subramanian S."/>
            <person name="Pinnaka A."/>
        </authorList>
    </citation>
    <scope>NUCLEOTIDE SEQUENCE [LARGE SCALE GENOMIC DNA]</scope>
    <source>
        <strain evidence="1 2">AK7</strain>
    </source>
</reference>
<protein>
    <recommendedName>
        <fullName evidence="3">Helix-turn-helix type 11 domain-containing protein</fullName>
    </recommendedName>
</protein>
<dbReference type="STRING" id="1237149.C900_00505"/>
<name>L8JXV0_9BACT</name>
<proteinExistence type="predicted"/>
<accession>L8JXV0</accession>
<evidence type="ECO:0000313" key="2">
    <source>
        <dbReference type="Proteomes" id="UP000011135"/>
    </source>
</evidence>
<dbReference type="eggNOG" id="COG2378">
    <property type="taxonomic scope" value="Bacteria"/>
</dbReference>
<evidence type="ECO:0008006" key="3">
    <source>
        <dbReference type="Google" id="ProtNLM"/>
    </source>
</evidence>
<dbReference type="AlphaFoldDB" id="L8JXV0"/>
<organism evidence="1 2">
    <name type="scientific">Fulvivirga imtechensis AK7</name>
    <dbReference type="NCBI Taxonomy" id="1237149"/>
    <lineage>
        <taxon>Bacteria</taxon>
        <taxon>Pseudomonadati</taxon>
        <taxon>Bacteroidota</taxon>
        <taxon>Cytophagia</taxon>
        <taxon>Cytophagales</taxon>
        <taxon>Fulvivirgaceae</taxon>
        <taxon>Fulvivirga</taxon>
    </lineage>
</organism>
<gene>
    <name evidence="1" type="ORF">C900_00505</name>
</gene>
<sequence>MKLFEKIKQIERMDKLIKKKATGSPKDLSLRMGISERQVYNIINEMKELGAPIYFCTIRRSYCYKERVTFTFGFEKSGIDRSGRKANIILDL</sequence>
<dbReference type="EMBL" id="AMZN01000012">
    <property type="protein sequence ID" value="ELR73003.1"/>
    <property type="molecule type" value="Genomic_DNA"/>
</dbReference>